<organism evidence="1 2">
    <name type="scientific">Botrytis porri</name>
    <dbReference type="NCBI Taxonomy" id="87229"/>
    <lineage>
        <taxon>Eukaryota</taxon>
        <taxon>Fungi</taxon>
        <taxon>Dikarya</taxon>
        <taxon>Ascomycota</taxon>
        <taxon>Pezizomycotina</taxon>
        <taxon>Leotiomycetes</taxon>
        <taxon>Helotiales</taxon>
        <taxon>Sclerotiniaceae</taxon>
        <taxon>Botrytis</taxon>
    </lineage>
</organism>
<comment type="caution">
    <text evidence="1">The sequence shown here is derived from an EMBL/GenBank/DDBJ whole genome shotgun (WGS) entry which is preliminary data.</text>
</comment>
<reference evidence="1 2" key="1">
    <citation type="submission" date="2017-12" db="EMBL/GenBank/DDBJ databases">
        <title>Comparative genomics of Botrytis spp.</title>
        <authorList>
            <person name="Valero-Jimenez C.A."/>
            <person name="Tapia P."/>
            <person name="Veloso J."/>
            <person name="Silva-Moreno E."/>
            <person name="Staats M."/>
            <person name="Valdes J.H."/>
            <person name="Van Kan J.A.L."/>
        </authorList>
    </citation>
    <scope>NUCLEOTIDE SEQUENCE [LARGE SCALE GENOMIC DNA]</scope>
    <source>
        <strain evidence="1 2">MUCL3349</strain>
    </source>
</reference>
<keyword evidence="2" id="KW-1185">Reference proteome</keyword>
<sequence length="66" mass="7719">MPSTRTVVWWDEKFNNGCGSKRTDDNMLQISKACMAMIDHQKTTPCQSWIEKKFLDMSWPLDPSHD</sequence>
<dbReference type="Proteomes" id="UP000297280">
    <property type="component" value="Unassembled WGS sequence"/>
</dbReference>
<dbReference type="AlphaFoldDB" id="A0A4Z1KTQ8"/>
<proteinExistence type="predicted"/>
<accession>A0A4Z1KTQ8</accession>
<name>A0A4Z1KTQ8_9HELO</name>
<gene>
    <name evidence="1" type="ORF">BPOR_0197g00060</name>
</gene>
<evidence type="ECO:0000313" key="1">
    <source>
        <dbReference type="EMBL" id="TGO87886.1"/>
    </source>
</evidence>
<dbReference type="EMBL" id="PQXO01000197">
    <property type="protein sequence ID" value="TGO87886.1"/>
    <property type="molecule type" value="Genomic_DNA"/>
</dbReference>
<protein>
    <submittedName>
        <fullName evidence="1">Uncharacterized protein</fullName>
    </submittedName>
</protein>
<evidence type="ECO:0000313" key="2">
    <source>
        <dbReference type="Proteomes" id="UP000297280"/>
    </source>
</evidence>